<dbReference type="Proteomes" id="UP000253752">
    <property type="component" value="Unassembled WGS sequence"/>
</dbReference>
<gene>
    <name evidence="5" type="ORF">C1853_02425</name>
    <name evidence="4" type="ORF">C1871_13255</name>
    <name evidence="3" type="ORF">C1872_11845</name>
    <name evidence="2" type="ORF">GO726_02685</name>
</gene>
<accession>A0A369MYW1</accession>
<dbReference type="InterPro" id="IPR003812">
    <property type="entry name" value="Fido"/>
</dbReference>
<dbReference type="EMBL" id="PPTY01000032">
    <property type="protein sequence ID" value="RDB82629.1"/>
    <property type="molecule type" value="Genomic_DNA"/>
</dbReference>
<evidence type="ECO:0000313" key="7">
    <source>
        <dbReference type="Proteomes" id="UP000253857"/>
    </source>
</evidence>
<dbReference type="InterPro" id="IPR006440">
    <property type="entry name" value="Doc"/>
</dbReference>
<evidence type="ECO:0000313" key="4">
    <source>
        <dbReference type="EMBL" id="RDB82629.1"/>
    </source>
</evidence>
<dbReference type="PIRSF" id="PIRSF018297">
    <property type="entry name" value="Doc"/>
    <property type="match status" value="1"/>
</dbReference>
<dbReference type="EMBL" id="PPTX01000019">
    <property type="protein sequence ID" value="RDB77143.1"/>
    <property type="molecule type" value="Genomic_DNA"/>
</dbReference>
<dbReference type="AlphaFoldDB" id="A0A369MYW1"/>
<name>A0A369MYW1_EGGLN</name>
<evidence type="ECO:0000259" key="1">
    <source>
        <dbReference type="PROSITE" id="PS51459"/>
    </source>
</evidence>
<reference evidence="6 7" key="1">
    <citation type="journal article" date="2018" name="Elife">
        <title>Discovery and characterization of a prevalent human gut bacterial enzyme sufficient for the inactivation of a family of plant toxins.</title>
        <authorList>
            <person name="Koppel N."/>
            <person name="Bisanz J.E."/>
            <person name="Pandelia M.E."/>
            <person name="Turnbaugh P.J."/>
            <person name="Balskus E.P."/>
        </authorList>
    </citation>
    <scope>NUCLEOTIDE SEQUENCE [LARGE SCALE GENOMIC DNA]</scope>
    <source>
        <strain evidence="5 8">16A</strain>
        <strain evidence="4 7">FAA1-1-60AUCSF</strain>
        <strain evidence="3 6">MR1 #12</strain>
    </source>
</reference>
<feature type="domain" description="Fido" evidence="1">
    <location>
        <begin position="9"/>
        <end position="127"/>
    </location>
</feature>
<comment type="caution">
    <text evidence="4">The sequence shown here is derived from an EMBL/GenBank/DDBJ whole genome shotgun (WGS) entry which is preliminary data.</text>
</comment>
<dbReference type="RefSeq" id="WP_009305874.1">
    <property type="nucleotide sequence ID" value="NZ_AP031442.1"/>
</dbReference>
<dbReference type="InterPro" id="IPR053737">
    <property type="entry name" value="Type_II_TA_Toxin"/>
</dbReference>
<reference evidence="2 9" key="2">
    <citation type="submission" date="2019-11" db="EMBL/GenBank/DDBJ databases">
        <title>Whole genome shotgun sequencing (WGS) data from Adlercreutzia equolifaciens ResAG-91, Eggerthella lenta MRI-F36, MRI-F37, MRI-F40, ResAG-49, ResAG-88, ResAG-121, ResAG-145, and Gordonibacter sp. ResAG-5, ResAG-26, ResAG-43, ResAG-50, ResAG-59.</title>
        <authorList>
            <person name="Stoll D.A."/>
            <person name="Danylec N."/>
            <person name="Franz C.M.A.P."/>
            <person name="Huch M."/>
        </authorList>
    </citation>
    <scope>NUCLEOTIDE SEQUENCE [LARGE SCALE GENOMIC DNA]</scope>
    <source>
        <strain evidence="2 9">ResAG-88</strain>
    </source>
</reference>
<dbReference type="Pfam" id="PF02661">
    <property type="entry name" value="Fic"/>
    <property type="match status" value="1"/>
</dbReference>
<dbReference type="Proteomes" id="UP000253857">
    <property type="component" value="Unassembled WGS sequence"/>
</dbReference>
<protein>
    <submittedName>
        <fullName evidence="4">Type II toxin-antitoxin system death-on-curing family toxin</fullName>
    </submittedName>
</protein>
<evidence type="ECO:0000313" key="5">
    <source>
        <dbReference type="EMBL" id="RDC40970.1"/>
    </source>
</evidence>
<dbReference type="PANTHER" id="PTHR39426">
    <property type="entry name" value="HOMOLOGY TO DEATH-ON-CURING PROTEIN OF PHAGE P1"/>
    <property type="match status" value="1"/>
</dbReference>
<dbReference type="PANTHER" id="PTHR39426:SF1">
    <property type="entry name" value="HOMOLOGY TO DEATH-ON-CURING PROTEIN OF PHAGE P1"/>
    <property type="match status" value="1"/>
</dbReference>
<dbReference type="Proteomes" id="UP000253915">
    <property type="component" value="Unassembled WGS sequence"/>
</dbReference>
<dbReference type="Gene3D" id="1.20.120.1870">
    <property type="entry name" value="Fic/DOC protein, Fido domain"/>
    <property type="match status" value="1"/>
</dbReference>
<evidence type="ECO:0000313" key="8">
    <source>
        <dbReference type="Proteomes" id="UP000253915"/>
    </source>
</evidence>
<dbReference type="SUPFAM" id="SSF140931">
    <property type="entry name" value="Fic-like"/>
    <property type="match status" value="1"/>
</dbReference>
<dbReference type="PROSITE" id="PS51459">
    <property type="entry name" value="FIDO"/>
    <property type="match status" value="1"/>
</dbReference>
<evidence type="ECO:0000313" key="9">
    <source>
        <dbReference type="Proteomes" id="UP000436429"/>
    </source>
</evidence>
<evidence type="ECO:0000313" key="3">
    <source>
        <dbReference type="EMBL" id="RDB77143.1"/>
    </source>
</evidence>
<evidence type="ECO:0000313" key="6">
    <source>
        <dbReference type="Proteomes" id="UP000253752"/>
    </source>
</evidence>
<dbReference type="EMBL" id="PPUQ01000002">
    <property type="protein sequence ID" value="RDC40970.1"/>
    <property type="molecule type" value="Genomic_DNA"/>
</dbReference>
<sequence length="129" mass="14152">MSGRDPSPIPKHIVLAIHEDQLKRNGGMPGVRDEGLLDSALAQPFASFGGQDLYPSVHEKAARYGYGVIKNHPFDDGNKRTGTALIIAFLHGNGVKFKPRTQDFFDTVIAVANGTMSYDELVAWIEKQI</sequence>
<dbReference type="Proteomes" id="UP000436429">
    <property type="component" value="Unassembled WGS sequence"/>
</dbReference>
<organism evidence="4 7">
    <name type="scientific">Eggerthella lenta</name>
    <name type="common">Eubacterium lentum</name>
    <dbReference type="NCBI Taxonomy" id="84112"/>
    <lineage>
        <taxon>Bacteria</taxon>
        <taxon>Bacillati</taxon>
        <taxon>Actinomycetota</taxon>
        <taxon>Coriobacteriia</taxon>
        <taxon>Eggerthellales</taxon>
        <taxon>Eggerthellaceae</taxon>
        <taxon>Eggerthella</taxon>
    </lineage>
</organism>
<dbReference type="EMBL" id="WPOM01000004">
    <property type="protein sequence ID" value="MVN32082.1"/>
    <property type="molecule type" value="Genomic_DNA"/>
</dbReference>
<proteinExistence type="predicted"/>
<dbReference type="GeneID" id="69509761"/>
<dbReference type="NCBIfam" id="TIGR01550">
    <property type="entry name" value="DOC_P1"/>
    <property type="match status" value="1"/>
</dbReference>
<dbReference type="InterPro" id="IPR036597">
    <property type="entry name" value="Fido-like_dom_sf"/>
</dbReference>
<dbReference type="GO" id="GO:0016301">
    <property type="term" value="F:kinase activity"/>
    <property type="evidence" value="ECO:0007669"/>
    <property type="project" value="InterPro"/>
</dbReference>
<evidence type="ECO:0000313" key="2">
    <source>
        <dbReference type="EMBL" id="MVN32082.1"/>
    </source>
</evidence>